<dbReference type="SUPFAM" id="SSF47090">
    <property type="entry name" value="PGBD-like"/>
    <property type="match status" value="1"/>
</dbReference>
<keyword evidence="6 7" id="KW-0961">Cell wall biogenesis/degradation</keyword>
<evidence type="ECO:0000256" key="7">
    <source>
        <dbReference type="PROSITE-ProRule" id="PRU01373"/>
    </source>
</evidence>
<dbReference type="InterPro" id="IPR005490">
    <property type="entry name" value="LD_TPept_cat_dom"/>
</dbReference>
<feature type="domain" description="L,D-TPase catalytic" evidence="9">
    <location>
        <begin position="196"/>
        <end position="376"/>
    </location>
</feature>
<feature type="signal peptide" evidence="8">
    <location>
        <begin position="1"/>
        <end position="33"/>
    </location>
</feature>
<evidence type="ECO:0000256" key="1">
    <source>
        <dbReference type="ARBA" id="ARBA00004752"/>
    </source>
</evidence>
<gene>
    <name evidence="10" type="ORF">EXN24_06930</name>
</gene>
<dbReference type="CDD" id="cd16913">
    <property type="entry name" value="YkuD_like"/>
    <property type="match status" value="1"/>
</dbReference>
<dbReference type="Pfam" id="PF03734">
    <property type="entry name" value="YkuD"/>
    <property type="match status" value="1"/>
</dbReference>
<dbReference type="InterPro" id="IPR002477">
    <property type="entry name" value="Peptidoglycan-bd-like"/>
</dbReference>
<evidence type="ECO:0000256" key="6">
    <source>
        <dbReference type="ARBA" id="ARBA00023316"/>
    </source>
</evidence>
<comment type="similarity">
    <text evidence="2">Belongs to the YkuD family.</text>
</comment>
<dbReference type="PANTHER" id="PTHR41533">
    <property type="entry name" value="L,D-TRANSPEPTIDASE HI_1667-RELATED"/>
    <property type="match status" value="1"/>
</dbReference>
<dbReference type="Gene3D" id="2.40.440.10">
    <property type="entry name" value="L,D-transpeptidase catalytic domain-like"/>
    <property type="match status" value="1"/>
</dbReference>
<dbReference type="AlphaFoldDB" id="A0AA94VHA8"/>
<evidence type="ECO:0000256" key="2">
    <source>
        <dbReference type="ARBA" id="ARBA00005992"/>
    </source>
</evidence>
<evidence type="ECO:0000313" key="10">
    <source>
        <dbReference type="EMBL" id="TRA91226.1"/>
    </source>
</evidence>
<dbReference type="GO" id="GO:0008360">
    <property type="term" value="P:regulation of cell shape"/>
    <property type="evidence" value="ECO:0007669"/>
    <property type="project" value="UniProtKB-UniRule"/>
</dbReference>
<dbReference type="GO" id="GO:0071555">
    <property type="term" value="P:cell wall organization"/>
    <property type="evidence" value="ECO:0007669"/>
    <property type="project" value="UniProtKB-UniRule"/>
</dbReference>
<keyword evidence="4 7" id="KW-0133">Cell shape</keyword>
<dbReference type="Gene3D" id="1.10.101.10">
    <property type="entry name" value="PGBD-like superfamily/PGBD"/>
    <property type="match status" value="1"/>
</dbReference>
<dbReference type="InterPro" id="IPR036366">
    <property type="entry name" value="PGBDSf"/>
</dbReference>
<feature type="active site" description="Proton donor/acceptor" evidence="7">
    <location>
        <position position="326"/>
    </location>
</feature>
<dbReference type="InterPro" id="IPR038063">
    <property type="entry name" value="Transpep_catalytic_dom"/>
</dbReference>
<dbReference type="GO" id="GO:0004180">
    <property type="term" value="F:carboxypeptidase activity"/>
    <property type="evidence" value="ECO:0007669"/>
    <property type="project" value="UniProtKB-ARBA"/>
</dbReference>
<evidence type="ECO:0000256" key="5">
    <source>
        <dbReference type="ARBA" id="ARBA00022984"/>
    </source>
</evidence>
<dbReference type="InterPro" id="IPR052905">
    <property type="entry name" value="LD-transpeptidase_YkuD-like"/>
</dbReference>
<dbReference type="PANTHER" id="PTHR41533:SF1">
    <property type="entry name" value="L,D-TRANSPEPTIDASE YCBB-RELATED"/>
    <property type="match status" value="1"/>
</dbReference>
<dbReference type="PROSITE" id="PS52029">
    <property type="entry name" value="LD_TPASE"/>
    <property type="match status" value="1"/>
</dbReference>
<protein>
    <submittedName>
        <fullName evidence="10">Murein L,D-transpeptidase</fullName>
    </submittedName>
</protein>
<evidence type="ECO:0000256" key="4">
    <source>
        <dbReference type="ARBA" id="ARBA00022960"/>
    </source>
</evidence>
<keyword evidence="8" id="KW-0732">Signal</keyword>
<dbReference type="PROSITE" id="PS51318">
    <property type="entry name" value="TAT"/>
    <property type="match status" value="1"/>
</dbReference>
<evidence type="ECO:0000256" key="8">
    <source>
        <dbReference type="SAM" id="SignalP"/>
    </source>
</evidence>
<dbReference type="InterPro" id="IPR036365">
    <property type="entry name" value="PGBD-like_sf"/>
</dbReference>
<dbReference type="RefSeq" id="WP_003512501.1">
    <property type="nucleotide sequence ID" value="NZ_SGOB01000001.1"/>
</dbReference>
<comment type="caution">
    <text evidence="10">The sequence shown here is derived from an EMBL/GenBank/DDBJ whole genome shotgun (WGS) entry which is preliminary data.</text>
</comment>
<dbReference type="GO" id="GO:0009252">
    <property type="term" value="P:peptidoglycan biosynthetic process"/>
    <property type="evidence" value="ECO:0007669"/>
    <property type="project" value="UniProtKB-KW"/>
</dbReference>
<dbReference type="SUPFAM" id="SSF141523">
    <property type="entry name" value="L,D-transpeptidase catalytic domain-like"/>
    <property type="match status" value="1"/>
</dbReference>
<proteinExistence type="inferred from homology"/>
<dbReference type="InterPro" id="IPR006311">
    <property type="entry name" value="TAT_signal"/>
</dbReference>
<evidence type="ECO:0000259" key="9">
    <source>
        <dbReference type="PROSITE" id="PS52029"/>
    </source>
</evidence>
<name>A0AA94VHA8_RHIRH</name>
<accession>A0AA94VHA8</accession>
<dbReference type="EMBL" id="SGOB01000001">
    <property type="protein sequence ID" value="TRA91226.1"/>
    <property type="molecule type" value="Genomic_DNA"/>
</dbReference>
<feature type="active site" description="Nucleophile" evidence="7">
    <location>
        <position position="345"/>
    </location>
</feature>
<dbReference type="Proteomes" id="UP000320858">
    <property type="component" value="Unassembled WGS sequence"/>
</dbReference>
<comment type="pathway">
    <text evidence="1 7">Cell wall biogenesis; peptidoglycan biosynthesis.</text>
</comment>
<evidence type="ECO:0000313" key="11">
    <source>
        <dbReference type="Proteomes" id="UP000320858"/>
    </source>
</evidence>
<dbReference type="GO" id="GO:0016740">
    <property type="term" value="F:transferase activity"/>
    <property type="evidence" value="ECO:0007669"/>
    <property type="project" value="UniProtKB-KW"/>
</dbReference>
<reference evidence="10 11" key="1">
    <citation type="journal article" date="2019" name="Appl. Microbiol. Biotechnol.">
        <title>Differential efficiency of wild type rhizogenic strains for rol gene transformation of plants.</title>
        <authorList>
            <person name="Desmet S."/>
            <person name="De Keyser E."/>
            <person name="Van Vaerenbergh J."/>
            <person name="Baeyen S."/>
            <person name="Van Huylenbroeck J."/>
            <person name="Geelen D."/>
            <person name="Dhooghe E."/>
        </authorList>
    </citation>
    <scope>NUCLEOTIDE SEQUENCE [LARGE SCALE GENOMIC DNA]</scope>
    <source>
        <strain evidence="10 11">B 4.1</strain>
    </source>
</reference>
<keyword evidence="5 7" id="KW-0573">Peptidoglycan synthesis</keyword>
<evidence type="ECO:0000256" key="3">
    <source>
        <dbReference type="ARBA" id="ARBA00022679"/>
    </source>
</evidence>
<feature type="chain" id="PRO_5041675987" evidence="8">
    <location>
        <begin position="34"/>
        <end position="443"/>
    </location>
</feature>
<keyword evidence="3" id="KW-0808">Transferase</keyword>
<organism evidence="10 11">
    <name type="scientific">Rhizobium rhizogenes</name>
    <name type="common">Agrobacterium rhizogenes</name>
    <dbReference type="NCBI Taxonomy" id="359"/>
    <lineage>
        <taxon>Bacteria</taxon>
        <taxon>Pseudomonadati</taxon>
        <taxon>Pseudomonadota</taxon>
        <taxon>Alphaproteobacteria</taxon>
        <taxon>Hyphomicrobiales</taxon>
        <taxon>Rhizobiaceae</taxon>
        <taxon>Rhizobium/Agrobacterium group</taxon>
        <taxon>Rhizobium</taxon>
    </lineage>
</organism>
<sequence>MTKKSVSESVSRRALLRSAVSVGVAALAAPALAQNALNDLMGSSRRGNWDDQFDANSSRSAVGVVSNNPVLGREAPVYMQQAIMQYQQIVQNGGWPDVPVTQQRLQIGVSDPSVQALRQRLMVSGDLPREAGISSAFDSYVDGALKRFQARHGLPADGVSGEYTTKALNVSAQIRLAQLQTNLVRIQSMSGDLGQRHLMVNIPAAAIEAVENERVVLRNTAVVGRASRPTHVINSKIYEVILNPYWTAPRSIVEKDIVPLMQKDPTYLERNNIRLIDGKGQEVSPTAVDWFAPKAPNLMFRQDPGKINAMSSTKINFHNPNNEYMHDTPQQGLFNKLMRFESSGCVRVQNVRDLTSWLLRDTPGWSRQEMERVIATRVNTPIKLAQEVPVYFVYITAWSAKDGVVQFRDDIYEKDGNAELALNTTTGIEQPAGPVDDDLLPRN</sequence>
<dbReference type="Pfam" id="PF01471">
    <property type="entry name" value="PG_binding_1"/>
    <property type="match status" value="1"/>
</dbReference>